<organism evidence="1 2">
    <name type="scientific">Yinghuangia soli</name>
    <dbReference type="NCBI Taxonomy" id="2908204"/>
    <lineage>
        <taxon>Bacteria</taxon>
        <taxon>Bacillati</taxon>
        <taxon>Actinomycetota</taxon>
        <taxon>Actinomycetes</taxon>
        <taxon>Kitasatosporales</taxon>
        <taxon>Streptomycetaceae</taxon>
        <taxon>Yinghuangia</taxon>
    </lineage>
</organism>
<sequence length="329" mass="34933">MTAAARLDQALDRSIALGYGTPGFRIRKRLAGWPADGGRMDGKTVLVTGAAGGIGLAAATGFARCGATVYVLGRTADRAEQAVRRVRAAAPGAAQDAVRPLACDVGRMADLHTCTAELLDREARLDVLVNNAGVMPGTRQFSADGVELTFAVHVLGPWILTATLLPLLRAAAPSRVVTVTSGGQYTQGLTPGDPEGAAVAYSPKKFYARTKRAQVVLTEEWAERLAAFDVHVHAMHPGWADTKGVQDAMPLFRRLTRPVLRDAEQGADTIVWLGAAPEAVRTTGLLWQDRKPRPATYALGARRDSEAARSELWAYTAALARQGGFSAPV</sequence>
<dbReference type="InterPro" id="IPR052992">
    <property type="entry name" value="SDR_member_12"/>
</dbReference>
<dbReference type="EMBL" id="JAKFHA010000020">
    <property type="protein sequence ID" value="MCF2530962.1"/>
    <property type="molecule type" value="Genomic_DNA"/>
</dbReference>
<accession>A0AA41Q4C2</accession>
<evidence type="ECO:0000313" key="2">
    <source>
        <dbReference type="Proteomes" id="UP001165378"/>
    </source>
</evidence>
<protein>
    <submittedName>
        <fullName evidence="1">SDR family NAD(P)-dependent oxidoreductase</fullName>
    </submittedName>
</protein>
<name>A0AA41Q4C2_9ACTN</name>
<dbReference type="Pfam" id="PF00106">
    <property type="entry name" value="adh_short"/>
    <property type="match status" value="1"/>
</dbReference>
<gene>
    <name evidence="1" type="ORF">LZ495_27635</name>
</gene>
<dbReference type="PANTHER" id="PTHR44656">
    <property type="entry name" value="DEHYDROGENASE/REDUCTASE SDR FAMILY MEMBER 12"/>
    <property type="match status" value="1"/>
</dbReference>
<keyword evidence="2" id="KW-1185">Reference proteome</keyword>
<dbReference type="PANTHER" id="PTHR44656:SF7">
    <property type="entry name" value="DEHYDROGENASE_REDUCTASE SDR FAMILY MEMBER 12"/>
    <property type="match status" value="1"/>
</dbReference>
<proteinExistence type="predicted"/>
<dbReference type="PRINTS" id="PR00081">
    <property type="entry name" value="GDHRDH"/>
</dbReference>
<dbReference type="Proteomes" id="UP001165378">
    <property type="component" value="Unassembled WGS sequence"/>
</dbReference>
<comment type="caution">
    <text evidence="1">The sequence shown here is derived from an EMBL/GenBank/DDBJ whole genome shotgun (WGS) entry which is preliminary data.</text>
</comment>
<evidence type="ECO:0000313" key="1">
    <source>
        <dbReference type="EMBL" id="MCF2530962.1"/>
    </source>
</evidence>
<reference evidence="1" key="1">
    <citation type="submission" date="2022-01" db="EMBL/GenBank/DDBJ databases">
        <title>Genome-Based Taxonomic Classification of the Phylum Actinobacteria.</title>
        <authorList>
            <person name="Gao Y."/>
        </authorList>
    </citation>
    <scope>NUCLEOTIDE SEQUENCE</scope>
    <source>
        <strain evidence="1">KLBMP 8922</strain>
    </source>
</reference>
<dbReference type="Gene3D" id="3.40.50.720">
    <property type="entry name" value="NAD(P)-binding Rossmann-like Domain"/>
    <property type="match status" value="1"/>
</dbReference>
<dbReference type="InterPro" id="IPR002347">
    <property type="entry name" value="SDR_fam"/>
</dbReference>
<dbReference type="SUPFAM" id="SSF51735">
    <property type="entry name" value="NAD(P)-binding Rossmann-fold domains"/>
    <property type="match status" value="1"/>
</dbReference>
<dbReference type="RefSeq" id="WP_235055631.1">
    <property type="nucleotide sequence ID" value="NZ_JAKFHA010000020.1"/>
</dbReference>
<dbReference type="AlphaFoldDB" id="A0AA41Q4C2"/>
<dbReference type="InterPro" id="IPR036291">
    <property type="entry name" value="NAD(P)-bd_dom_sf"/>
</dbReference>